<dbReference type="InterPro" id="IPR000770">
    <property type="entry name" value="SAND_dom"/>
</dbReference>
<evidence type="ECO:0000256" key="6">
    <source>
        <dbReference type="SAM" id="MobiDB-lite"/>
    </source>
</evidence>
<feature type="compositionally biased region" description="Acidic residues" evidence="6">
    <location>
        <begin position="16"/>
        <end position="27"/>
    </location>
</feature>
<dbReference type="Proteomes" id="UP001209878">
    <property type="component" value="Unassembled WGS sequence"/>
</dbReference>
<dbReference type="GO" id="GO:0005634">
    <property type="term" value="C:nucleus"/>
    <property type="evidence" value="ECO:0007669"/>
    <property type="project" value="TreeGrafter"/>
</dbReference>
<dbReference type="Pfam" id="PF01342">
    <property type="entry name" value="SAND"/>
    <property type="match status" value="1"/>
</dbReference>
<reference evidence="8" key="1">
    <citation type="journal article" date="2023" name="Mol. Biol. Evol.">
        <title>Third-Generation Sequencing Reveals the Adaptive Role of the Epigenome in Three Deep-Sea Polychaetes.</title>
        <authorList>
            <person name="Perez M."/>
            <person name="Aroh O."/>
            <person name="Sun Y."/>
            <person name="Lan Y."/>
            <person name="Juniper S.K."/>
            <person name="Young C.R."/>
            <person name="Angers B."/>
            <person name="Qian P.Y."/>
        </authorList>
    </citation>
    <scope>NUCLEOTIDE SEQUENCE</scope>
    <source>
        <strain evidence="8">R07B-5</strain>
    </source>
</reference>
<dbReference type="PANTHER" id="PTHR10237:SF1">
    <property type="entry name" value="DEFORMED EPIDERMAL AUTOREGULATORY FACTOR 1 HOMOLOG"/>
    <property type="match status" value="1"/>
</dbReference>
<evidence type="ECO:0000313" key="9">
    <source>
        <dbReference type="Proteomes" id="UP001209878"/>
    </source>
</evidence>
<feature type="region of interest" description="Disordered" evidence="6">
    <location>
        <begin position="1"/>
        <end position="48"/>
    </location>
</feature>
<keyword evidence="2" id="KW-0805">Transcription regulation</keyword>
<dbReference type="PROSITE" id="PS50864">
    <property type="entry name" value="SAND"/>
    <property type="match status" value="1"/>
</dbReference>
<dbReference type="PANTHER" id="PTHR10237">
    <property type="entry name" value="DEFORMED EPIDERMAL AUTOREGULATORY FACTOR 1 HOMOLOG SUPPRESSIN"/>
    <property type="match status" value="1"/>
</dbReference>
<keyword evidence="3" id="KW-0804">Transcription</keyword>
<evidence type="ECO:0000313" key="8">
    <source>
        <dbReference type="EMBL" id="KAK2176004.1"/>
    </source>
</evidence>
<dbReference type="SUPFAM" id="SSF63763">
    <property type="entry name" value="SAND domain-like"/>
    <property type="match status" value="1"/>
</dbReference>
<sequence>METNENDEVSAISEVDVSEDLPNDDDSAFVSENHEDPQEHVVSTSDGQRVGGCEVETIHTNHHGLGPDQVYVATSQGLVTAYPEQLQQAGIKTTHIVIHDETLSVEDDPCLKTPTTPLPPPTPSTPLSREKGFKYQWDESAFQPVLPVRCKSSNGELHKARFGSGGRGRCIKMADNWYTPSEFEAVCGRASSKDWKRSIRYGGRTLQCLIEDAILNPHATSCTCAACCDDEAVTGPIRLFTPYKRRKRDSTGDILMQKVTSKANTPLSSPMKDTVVVSLAPSSMIHPLRVNNPEAGEMIQIIAADASGNITVGEPTVVMTPLPQTPKLENSIVNMLPLDVSEQKMWWQLEEMSNNLLQQAQQLKALLEQTKQQCIATKEHALIQLRQQLEKEKNDAINAVRIEAQMNLSRAVIEERAQKDIAVQQALAQARAEMQSDKLDGIGVPAADKVTYSVTWVPQPTSVQNMNNMMDGEGDDSDKDK</sequence>
<keyword evidence="1" id="KW-0597">Phosphoprotein</keyword>
<feature type="coiled-coil region" evidence="5">
    <location>
        <begin position="349"/>
        <end position="395"/>
    </location>
</feature>
<evidence type="ECO:0000259" key="7">
    <source>
        <dbReference type="PROSITE" id="PS50864"/>
    </source>
</evidence>
<dbReference type="EMBL" id="JAODUO010000691">
    <property type="protein sequence ID" value="KAK2176004.1"/>
    <property type="molecule type" value="Genomic_DNA"/>
</dbReference>
<dbReference type="SMART" id="SM00258">
    <property type="entry name" value="SAND"/>
    <property type="match status" value="1"/>
</dbReference>
<evidence type="ECO:0000256" key="4">
    <source>
        <dbReference type="ARBA" id="ARBA00023242"/>
    </source>
</evidence>
<dbReference type="InterPro" id="IPR010919">
    <property type="entry name" value="SAND-like_dom_sf"/>
</dbReference>
<comment type="caution">
    <text evidence="8">The sequence shown here is derived from an EMBL/GenBank/DDBJ whole genome shotgun (WGS) entry which is preliminary data.</text>
</comment>
<evidence type="ECO:0000256" key="5">
    <source>
        <dbReference type="SAM" id="Coils"/>
    </source>
</evidence>
<evidence type="ECO:0000256" key="2">
    <source>
        <dbReference type="ARBA" id="ARBA00023015"/>
    </source>
</evidence>
<evidence type="ECO:0000256" key="3">
    <source>
        <dbReference type="ARBA" id="ARBA00023163"/>
    </source>
</evidence>
<proteinExistence type="predicted"/>
<keyword evidence="5" id="KW-0175">Coiled coil</keyword>
<dbReference type="InterPro" id="IPR024119">
    <property type="entry name" value="TF_DEAF-1"/>
</dbReference>
<organism evidence="8 9">
    <name type="scientific">Ridgeia piscesae</name>
    <name type="common">Tubeworm</name>
    <dbReference type="NCBI Taxonomy" id="27915"/>
    <lineage>
        <taxon>Eukaryota</taxon>
        <taxon>Metazoa</taxon>
        <taxon>Spiralia</taxon>
        <taxon>Lophotrochozoa</taxon>
        <taxon>Annelida</taxon>
        <taxon>Polychaeta</taxon>
        <taxon>Sedentaria</taxon>
        <taxon>Canalipalpata</taxon>
        <taxon>Sabellida</taxon>
        <taxon>Siboglinidae</taxon>
        <taxon>Ridgeia</taxon>
    </lineage>
</organism>
<dbReference type="Gene3D" id="3.10.390.10">
    <property type="entry name" value="SAND domain-like"/>
    <property type="match status" value="1"/>
</dbReference>
<keyword evidence="4" id="KW-0539">Nucleus</keyword>
<name>A0AAD9NQR3_RIDPI</name>
<accession>A0AAD9NQR3</accession>
<dbReference type="GO" id="GO:0000981">
    <property type="term" value="F:DNA-binding transcription factor activity, RNA polymerase II-specific"/>
    <property type="evidence" value="ECO:0007669"/>
    <property type="project" value="TreeGrafter"/>
</dbReference>
<dbReference type="GO" id="GO:0003677">
    <property type="term" value="F:DNA binding"/>
    <property type="evidence" value="ECO:0007669"/>
    <property type="project" value="InterPro"/>
</dbReference>
<feature type="region of interest" description="Disordered" evidence="6">
    <location>
        <begin position="462"/>
        <end position="481"/>
    </location>
</feature>
<evidence type="ECO:0000256" key="1">
    <source>
        <dbReference type="ARBA" id="ARBA00022553"/>
    </source>
</evidence>
<dbReference type="AlphaFoldDB" id="A0AAD9NQR3"/>
<dbReference type="FunFam" id="3.10.390.10:FF:000004">
    <property type="entry name" value="Deformed epidermal autoregulatory factor 1"/>
    <property type="match status" value="1"/>
</dbReference>
<feature type="compositionally biased region" description="Acidic residues" evidence="6">
    <location>
        <begin position="472"/>
        <end position="481"/>
    </location>
</feature>
<feature type="domain" description="SAND" evidence="7">
    <location>
        <begin position="136"/>
        <end position="216"/>
    </location>
</feature>
<gene>
    <name evidence="8" type="ORF">NP493_691g00010</name>
</gene>
<protein>
    <recommendedName>
        <fullName evidence="7">SAND domain-containing protein</fullName>
    </recommendedName>
</protein>
<keyword evidence="9" id="KW-1185">Reference proteome</keyword>
<feature type="region of interest" description="Disordered" evidence="6">
    <location>
        <begin position="107"/>
        <end position="128"/>
    </location>
</feature>